<keyword evidence="4" id="KW-1003">Cell membrane</keyword>
<feature type="domain" description="PAS" evidence="19">
    <location>
        <begin position="367"/>
        <end position="401"/>
    </location>
</feature>
<evidence type="ECO:0000256" key="15">
    <source>
        <dbReference type="PROSITE-ProRule" id="PRU00169"/>
    </source>
</evidence>
<dbReference type="CDD" id="cd00082">
    <property type="entry name" value="HisKA"/>
    <property type="match status" value="1"/>
</dbReference>
<dbReference type="InterPro" id="IPR000700">
    <property type="entry name" value="PAS-assoc_C"/>
</dbReference>
<dbReference type="InterPro" id="IPR036097">
    <property type="entry name" value="HisK_dim/P_sf"/>
</dbReference>
<dbReference type="InterPro" id="IPR003660">
    <property type="entry name" value="HAMP_dom"/>
</dbReference>
<dbReference type="SUPFAM" id="SSF47226">
    <property type="entry name" value="Histidine-containing phosphotransfer domain, HPT domain"/>
    <property type="match status" value="1"/>
</dbReference>
<feature type="domain" description="Response regulatory" evidence="18">
    <location>
        <begin position="874"/>
        <end position="991"/>
    </location>
</feature>
<dbReference type="CDD" id="cd16922">
    <property type="entry name" value="HATPase_EvgS-ArcB-TorS-like"/>
    <property type="match status" value="1"/>
</dbReference>
<dbReference type="Proteomes" id="UP001596113">
    <property type="component" value="Unassembled WGS sequence"/>
</dbReference>
<dbReference type="Pfam" id="PF00672">
    <property type="entry name" value="HAMP"/>
    <property type="match status" value="1"/>
</dbReference>
<dbReference type="PROSITE" id="PS50110">
    <property type="entry name" value="RESPONSE_REGULATORY"/>
    <property type="match status" value="2"/>
</dbReference>
<dbReference type="SUPFAM" id="SSF52172">
    <property type="entry name" value="CheY-like"/>
    <property type="match status" value="2"/>
</dbReference>
<evidence type="ECO:0000259" key="22">
    <source>
        <dbReference type="PROSITE" id="PS50894"/>
    </source>
</evidence>
<dbReference type="InterPro" id="IPR035965">
    <property type="entry name" value="PAS-like_dom_sf"/>
</dbReference>
<dbReference type="CDD" id="cd00088">
    <property type="entry name" value="HPT"/>
    <property type="match status" value="1"/>
</dbReference>
<name>A0ABW0HYW5_9BACL</name>
<keyword evidence="24" id="KW-1185">Reference proteome</keyword>
<dbReference type="InterPro" id="IPR000014">
    <property type="entry name" value="PAS"/>
</dbReference>
<dbReference type="InterPro" id="IPR003594">
    <property type="entry name" value="HATPase_dom"/>
</dbReference>
<evidence type="ECO:0000256" key="9">
    <source>
        <dbReference type="ARBA" id="ARBA00022777"/>
    </source>
</evidence>
<comment type="subcellular location">
    <subcellularLocation>
        <location evidence="2">Cell membrane</location>
        <topology evidence="2">Multi-pass membrane protein</topology>
    </subcellularLocation>
</comment>
<dbReference type="SUPFAM" id="SSF55874">
    <property type="entry name" value="ATPase domain of HSP90 chaperone/DNA topoisomerase II/histidine kinase"/>
    <property type="match status" value="1"/>
</dbReference>
<evidence type="ECO:0000259" key="21">
    <source>
        <dbReference type="PROSITE" id="PS50885"/>
    </source>
</evidence>
<dbReference type="CDD" id="cd00156">
    <property type="entry name" value="REC"/>
    <property type="match status" value="1"/>
</dbReference>
<dbReference type="Pfam" id="PF02518">
    <property type="entry name" value="HATPase_c"/>
    <property type="match status" value="1"/>
</dbReference>
<evidence type="ECO:0000256" key="6">
    <source>
        <dbReference type="ARBA" id="ARBA00022679"/>
    </source>
</evidence>
<dbReference type="Gene3D" id="1.10.8.500">
    <property type="entry name" value="HAMP domain in histidine kinase"/>
    <property type="match status" value="1"/>
</dbReference>
<keyword evidence="11 16" id="KW-1133">Transmembrane helix</keyword>
<feature type="transmembrane region" description="Helical" evidence="16">
    <location>
        <begin position="7"/>
        <end position="29"/>
    </location>
</feature>
<dbReference type="SMART" id="SM00086">
    <property type="entry name" value="PAC"/>
    <property type="match status" value="2"/>
</dbReference>
<comment type="caution">
    <text evidence="23">The sequence shown here is derived from an EMBL/GenBank/DDBJ whole genome shotgun (WGS) entry which is preliminary data.</text>
</comment>
<dbReference type="SMART" id="SM00388">
    <property type="entry name" value="HisKA"/>
    <property type="match status" value="1"/>
</dbReference>
<proteinExistence type="predicted"/>
<dbReference type="PRINTS" id="PR00344">
    <property type="entry name" value="BCTRLSENSOR"/>
</dbReference>
<dbReference type="SMART" id="SM00304">
    <property type="entry name" value="HAMP"/>
    <property type="match status" value="1"/>
</dbReference>
<comment type="catalytic activity">
    <reaction evidence="1">
        <text>ATP + protein L-histidine = ADP + protein N-phospho-L-histidine.</text>
        <dbReference type="EC" id="2.7.13.3"/>
    </reaction>
</comment>
<dbReference type="PROSITE" id="PS50894">
    <property type="entry name" value="HPT"/>
    <property type="match status" value="1"/>
</dbReference>
<evidence type="ECO:0000256" key="13">
    <source>
        <dbReference type="ARBA" id="ARBA00023136"/>
    </source>
</evidence>
<feature type="domain" description="HAMP" evidence="21">
    <location>
        <begin position="301"/>
        <end position="354"/>
    </location>
</feature>
<dbReference type="PANTHER" id="PTHR45339:SF1">
    <property type="entry name" value="HYBRID SIGNAL TRANSDUCTION HISTIDINE KINASE J"/>
    <property type="match status" value="1"/>
</dbReference>
<evidence type="ECO:0000256" key="11">
    <source>
        <dbReference type="ARBA" id="ARBA00022989"/>
    </source>
</evidence>
<dbReference type="InterPro" id="IPR005467">
    <property type="entry name" value="His_kinase_dom"/>
</dbReference>
<evidence type="ECO:0000259" key="20">
    <source>
        <dbReference type="PROSITE" id="PS50113"/>
    </source>
</evidence>
<keyword evidence="7 16" id="KW-0812">Transmembrane</keyword>
<dbReference type="Gene3D" id="3.30.565.10">
    <property type="entry name" value="Histidine kinase-like ATPase, C-terminal domain"/>
    <property type="match status" value="1"/>
</dbReference>
<dbReference type="InterPro" id="IPR004358">
    <property type="entry name" value="Sig_transdc_His_kin-like_C"/>
</dbReference>
<dbReference type="InterPro" id="IPR036890">
    <property type="entry name" value="HATPase_C_sf"/>
</dbReference>
<dbReference type="SMART" id="SM00387">
    <property type="entry name" value="HATPase_c"/>
    <property type="match status" value="1"/>
</dbReference>
<organism evidence="23 24">
    <name type="scientific">Cohnella soli</name>
    <dbReference type="NCBI Taxonomy" id="425005"/>
    <lineage>
        <taxon>Bacteria</taxon>
        <taxon>Bacillati</taxon>
        <taxon>Bacillota</taxon>
        <taxon>Bacilli</taxon>
        <taxon>Bacillales</taxon>
        <taxon>Paenibacillaceae</taxon>
        <taxon>Cohnella</taxon>
    </lineage>
</organism>
<dbReference type="NCBIfam" id="TIGR00229">
    <property type="entry name" value="sensory_box"/>
    <property type="match status" value="2"/>
</dbReference>
<keyword evidence="10" id="KW-0067">ATP-binding</keyword>
<dbReference type="SMART" id="SM00448">
    <property type="entry name" value="REC"/>
    <property type="match status" value="2"/>
</dbReference>
<dbReference type="PROSITE" id="PS50113">
    <property type="entry name" value="PAC"/>
    <property type="match status" value="1"/>
</dbReference>
<dbReference type="SUPFAM" id="SSF158472">
    <property type="entry name" value="HAMP domain-like"/>
    <property type="match status" value="1"/>
</dbReference>
<evidence type="ECO:0000256" key="1">
    <source>
        <dbReference type="ARBA" id="ARBA00000085"/>
    </source>
</evidence>
<evidence type="ECO:0000259" key="18">
    <source>
        <dbReference type="PROSITE" id="PS50110"/>
    </source>
</evidence>
<dbReference type="SMART" id="SM00091">
    <property type="entry name" value="PAS"/>
    <property type="match status" value="2"/>
</dbReference>
<dbReference type="CDD" id="cd17546">
    <property type="entry name" value="REC_hyHK_CKI1_RcsC-like"/>
    <property type="match status" value="1"/>
</dbReference>
<keyword evidence="6" id="KW-0808">Transferase</keyword>
<feature type="domain" description="Response regulatory" evidence="18">
    <location>
        <begin position="1025"/>
        <end position="1141"/>
    </location>
</feature>
<keyword evidence="13 16" id="KW-0472">Membrane</keyword>
<accession>A0ABW0HYW5</accession>
<keyword evidence="5 15" id="KW-0597">Phosphoprotein</keyword>
<dbReference type="CDD" id="cd06225">
    <property type="entry name" value="HAMP"/>
    <property type="match status" value="1"/>
</dbReference>
<sequence>MLRSLRFKIIVILILMNSISFIAMNLISYESSSKQMNRQLLNNSLSSLKITVDSLSAMLQLRMKEAEMIAHSMPPDLQSTNDKLDYLRFDIPLASMTTRHVGVAGSDGIMHLLDGSTVDMSSLDAYHAAISGISSYADLKLDAQGVPVLWLIVPNFDSMGGIDSVIGMAFDSTELFAPQLTLHSNEFKDKTLILIDWKTDLLYHQDKSLVLNRNYLRDEPLLGPFIDKMRTTDEGYDESQAFGRKIKLFYVRVPDMNWFVIFAVNKSEFEAPLRHSIWMNIGLVAITEVLLGTVLFFLTRTLILDRLKKIIEVTKNVAAGNFYPKPLQMRTDDELGVLASSVNGMIDNLQELFEPFEAFIRHNQYAMIVTDASFAITSFNQRAADMLGYTDREVIGRQSLLLWHDAVQLQERSSYYSEKLKTNIPPDESLLFLMPQQDFLPDWEWNWIHRDGRRLPVSINTSIIRHPDGSPKGYVLIARDVSAINKAVETNTRLFEILESAHDTIASFDMKGTIFYLNRAGHAFLGIDSLNSENNRVSQFMPIPMTVAFADGLMIAQQQGFWQSEVEFYASGGHNGSSQIVSIIVVAHQPGDNRDAYFSAIIRDISIHKETERQLLLAKEEADDANVAKSSFLARMSHEIRTPLGGIIGLTHLLRRTELSGIQLDYIRQISDSSQTLLHILNDVLDFSKIEANKLVLEQEVFSIDESLQRLSGIFSVLLGPKPVDFMIGSDPRIPNLIGDAPRIEQILLNLGSNAIKFTNVGTIEINVEWIGSRDGNARIGFRVEDTGIGLTDEQLERLFKPFVQADEKTSRKYGGTGLGLVISRTLVERMGGHLIVESRYNVGSSFRFELEFPIASSASDSADESLQLPLERTVVVLEDEFVVAEHWRTLLTSFGCDVAAVGSWPQAAERLDREPPDLFIVDMECGDMHGEETWADWKMALDAKGVKTVCSTTLLGRDALQHLPENLKPAAVLVKPSSPLQIRQTLQAICQRTGSPDETQDDRLCAVQPSASAAHIPIQSGKLRVVAVDDQAINRIVVQQLLQQQGIDVVLMESGAEALEALLTEPADLVLMDLHMPGMDGLETTIELRKTYDARQLPIIALTADVTPEQHERCLEAGMNDILTKPVDPDKLFAVMRNWVGQHKGDGPAEAEVASASDKEWPELRDMPGIDTSTALSRLDGKTKLYLQLLEKFREQHENSAQRLSDMLAEDELNEAIRLAHSLAGAAGHLGMADVQARASALQQSLQRGDEGSEQKLKLEESLDIALESIFKLLNYKSS</sequence>
<dbReference type="Pfam" id="PF00512">
    <property type="entry name" value="HisKA"/>
    <property type="match status" value="1"/>
</dbReference>
<dbReference type="InterPro" id="IPR001610">
    <property type="entry name" value="PAC"/>
</dbReference>
<evidence type="ECO:0000256" key="5">
    <source>
        <dbReference type="ARBA" id="ARBA00022553"/>
    </source>
</evidence>
<dbReference type="EC" id="2.7.13.3" evidence="3"/>
<feature type="domain" description="HPt" evidence="22">
    <location>
        <begin position="1183"/>
        <end position="1280"/>
    </location>
</feature>
<dbReference type="Gene3D" id="3.30.450.20">
    <property type="entry name" value="PAS domain"/>
    <property type="match status" value="3"/>
</dbReference>
<dbReference type="PANTHER" id="PTHR45339">
    <property type="entry name" value="HYBRID SIGNAL TRANSDUCTION HISTIDINE KINASE J"/>
    <property type="match status" value="1"/>
</dbReference>
<dbReference type="SUPFAM" id="SSF55785">
    <property type="entry name" value="PYP-like sensor domain (PAS domain)"/>
    <property type="match status" value="2"/>
</dbReference>
<evidence type="ECO:0000313" key="23">
    <source>
        <dbReference type="EMBL" id="MFC5406401.1"/>
    </source>
</evidence>
<dbReference type="CDD" id="cd00130">
    <property type="entry name" value="PAS"/>
    <property type="match status" value="2"/>
</dbReference>
<dbReference type="InterPro" id="IPR001789">
    <property type="entry name" value="Sig_transdc_resp-reg_receiver"/>
</dbReference>
<dbReference type="Pfam" id="PF00072">
    <property type="entry name" value="Response_reg"/>
    <property type="match status" value="1"/>
</dbReference>
<feature type="domain" description="PAC" evidence="20">
    <location>
        <begin position="441"/>
        <end position="493"/>
    </location>
</feature>
<dbReference type="InterPro" id="IPR036641">
    <property type="entry name" value="HPT_dom_sf"/>
</dbReference>
<dbReference type="InterPro" id="IPR003661">
    <property type="entry name" value="HisK_dim/P_dom"/>
</dbReference>
<evidence type="ECO:0000259" key="17">
    <source>
        <dbReference type="PROSITE" id="PS50109"/>
    </source>
</evidence>
<feature type="modified residue" description="4-aspartylphosphate" evidence="15">
    <location>
        <position position="923"/>
    </location>
</feature>
<protein>
    <recommendedName>
        <fullName evidence="3">histidine kinase</fullName>
        <ecNumber evidence="3">2.7.13.3</ecNumber>
    </recommendedName>
</protein>
<evidence type="ECO:0000256" key="14">
    <source>
        <dbReference type="PROSITE-ProRule" id="PRU00110"/>
    </source>
</evidence>
<evidence type="ECO:0000259" key="19">
    <source>
        <dbReference type="PROSITE" id="PS50112"/>
    </source>
</evidence>
<reference evidence="24" key="1">
    <citation type="journal article" date="2019" name="Int. J. Syst. Evol. Microbiol.">
        <title>The Global Catalogue of Microorganisms (GCM) 10K type strain sequencing project: providing services to taxonomists for standard genome sequencing and annotation.</title>
        <authorList>
            <consortium name="The Broad Institute Genomics Platform"/>
            <consortium name="The Broad Institute Genome Sequencing Center for Infectious Disease"/>
            <person name="Wu L."/>
            <person name="Ma J."/>
        </authorList>
    </citation>
    <scope>NUCLEOTIDE SEQUENCE [LARGE SCALE GENOMIC DNA]</scope>
    <source>
        <strain evidence="24">CGMCC 1.18575</strain>
    </source>
</reference>
<dbReference type="PROSITE" id="PS50109">
    <property type="entry name" value="HIS_KIN"/>
    <property type="match status" value="1"/>
</dbReference>
<dbReference type="InterPro" id="IPR008207">
    <property type="entry name" value="Sig_transdc_His_kin_Hpt_dom"/>
</dbReference>
<evidence type="ECO:0000256" key="10">
    <source>
        <dbReference type="ARBA" id="ARBA00022840"/>
    </source>
</evidence>
<evidence type="ECO:0000313" key="24">
    <source>
        <dbReference type="Proteomes" id="UP001596113"/>
    </source>
</evidence>
<feature type="modified residue" description="4-aspartylphosphate" evidence="15">
    <location>
        <position position="1074"/>
    </location>
</feature>
<feature type="domain" description="PAS" evidence="19">
    <location>
        <begin position="490"/>
        <end position="527"/>
    </location>
</feature>
<dbReference type="SUPFAM" id="SSF47384">
    <property type="entry name" value="Homodimeric domain of signal transducing histidine kinase"/>
    <property type="match status" value="1"/>
</dbReference>
<gene>
    <name evidence="23" type="ORF">ACFPOF_27025</name>
</gene>
<dbReference type="EMBL" id="JBHSMI010000052">
    <property type="protein sequence ID" value="MFC5406401.1"/>
    <property type="molecule type" value="Genomic_DNA"/>
</dbReference>
<evidence type="ECO:0000256" key="8">
    <source>
        <dbReference type="ARBA" id="ARBA00022741"/>
    </source>
</evidence>
<evidence type="ECO:0000256" key="16">
    <source>
        <dbReference type="SAM" id="Phobius"/>
    </source>
</evidence>
<dbReference type="InterPro" id="IPR011006">
    <property type="entry name" value="CheY-like_superfamily"/>
</dbReference>
<dbReference type="PROSITE" id="PS50112">
    <property type="entry name" value="PAS"/>
    <property type="match status" value="2"/>
</dbReference>
<keyword evidence="12" id="KW-0902">Two-component regulatory system</keyword>
<feature type="transmembrane region" description="Helical" evidence="16">
    <location>
        <begin position="277"/>
        <end position="299"/>
    </location>
</feature>
<dbReference type="Pfam" id="PF13426">
    <property type="entry name" value="PAS_9"/>
    <property type="match status" value="1"/>
</dbReference>
<feature type="modified residue" description="Phosphohistidine" evidence="14">
    <location>
        <position position="1222"/>
    </location>
</feature>
<feature type="domain" description="Histidine kinase" evidence="17">
    <location>
        <begin position="635"/>
        <end position="855"/>
    </location>
</feature>
<evidence type="ECO:0000256" key="4">
    <source>
        <dbReference type="ARBA" id="ARBA00022475"/>
    </source>
</evidence>
<evidence type="ECO:0000256" key="3">
    <source>
        <dbReference type="ARBA" id="ARBA00012438"/>
    </source>
</evidence>
<dbReference type="PROSITE" id="PS50885">
    <property type="entry name" value="HAMP"/>
    <property type="match status" value="1"/>
</dbReference>
<evidence type="ECO:0000256" key="2">
    <source>
        <dbReference type="ARBA" id="ARBA00004651"/>
    </source>
</evidence>
<keyword evidence="8" id="KW-0547">Nucleotide-binding</keyword>
<dbReference type="Gene3D" id="1.10.287.130">
    <property type="match status" value="1"/>
</dbReference>
<keyword evidence="9" id="KW-0418">Kinase</keyword>
<dbReference type="RefSeq" id="WP_378138477.1">
    <property type="nucleotide sequence ID" value="NZ_JBHSMI010000052.1"/>
</dbReference>
<dbReference type="Gene3D" id="1.20.120.160">
    <property type="entry name" value="HPT domain"/>
    <property type="match status" value="1"/>
</dbReference>
<dbReference type="Gene3D" id="3.40.50.2300">
    <property type="match status" value="2"/>
</dbReference>
<evidence type="ECO:0000256" key="7">
    <source>
        <dbReference type="ARBA" id="ARBA00022692"/>
    </source>
</evidence>
<evidence type="ECO:0000256" key="12">
    <source>
        <dbReference type="ARBA" id="ARBA00023012"/>
    </source>
</evidence>
<dbReference type="Pfam" id="PF01627">
    <property type="entry name" value="Hpt"/>
    <property type="match status" value="1"/>
</dbReference>